<evidence type="ECO:0000256" key="1">
    <source>
        <dbReference type="ARBA" id="ARBA00004141"/>
    </source>
</evidence>
<dbReference type="AlphaFoldDB" id="A0A137SIA4"/>
<dbReference type="Proteomes" id="UP000070282">
    <property type="component" value="Unassembled WGS sequence"/>
</dbReference>
<evidence type="ECO:0000313" key="9">
    <source>
        <dbReference type="Proteomes" id="UP000070282"/>
    </source>
</evidence>
<keyword evidence="4 6" id="KW-1133">Transmembrane helix</keyword>
<keyword evidence="2" id="KW-0813">Transport</keyword>
<dbReference type="GO" id="GO:0055085">
    <property type="term" value="P:transmembrane transport"/>
    <property type="evidence" value="ECO:0007669"/>
    <property type="project" value="InterPro"/>
</dbReference>
<comment type="subcellular location">
    <subcellularLocation>
        <location evidence="1">Membrane</location>
        <topology evidence="1">Multi-pass membrane protein</topology>
    </subcellularLocation>
</comment>
<feature type="transmembrane region" description="Helical" evidence="6">
    <location>
        <begin position="249"/>
        <end position="270"/>
    </location>
</feature>
<feature type="transmembrane region" description="Helical" evidence="6">
    <location>
        <begin position="344"/>
        <end position="368"/>
    </location>
</feature>
<feature type="transmembrane region" description="Helical" evidence="6">
    <location>
        <begin position="167"/>
        <end position="189"/>
    </location>
</feature>
<dbReference type="RefSeq" id="WP_061330746.1">
    <property type="nucleotide sequence ID" value="NZ_LOCO01000001.1"/>
</dbReference>
<evidence type="ECO:0000256" key="3">
    <source>
        <dbReference type="ARBA" id="ARBA00022692"/>
    </source>
</evidence>
<feature type="transmembrane region" description="Helical" evidence="6">
    <location>
        <begin position="105"/>
        <end position="121"/>
    </location>
</feature>
<dbReference type="InterPro" id="IPR051475">
    <property type="entry name" value="Diverse_Ion_Transporter"/>
</dbReference>
<dbReference type="PATRIC" id="fig|1306954.6.peg.209"/>
<feature type="transmembrane region" description="Helical" evidence="6">
    <location>
        <begin position="18"/>
        <end position="35"/>
    </location>
</feature>
<dbReference type="PANTHER" id="PTHR43568:SF1">
    <property type="entry name" value="P PROTEIN"/>
    <property type="match status" value="1"/>
</dbReference>
<evidence type="ECO:0000256" key="5">
    <source>
        <dbReference type="ARBA" id="ARBA00023136"/>
    </source>
</evidence>
<accession>A0A137SIA4</accession>
<dbReference type="Pfam" id="PF03600">
    <property type="entry name" value="CitMHS"/>
    <property type="match status" value="1"/>
</dbReference>
<dbReference type="InterPro" id="IPR004680">
    <property type="entry name" value="Cit_transptr-like_dom"/>
</dbReference>
<feature type="transmembrane region" description="Helical" evidence="6">
    <location>
        <begin position="128"/>
        <end position="147"/>
    </location>
</feature>
<dbReference type="GO" id="GO:0016020">
    <property type="term" value="C:membrane"/>
    <property type="evidence" value="ECO:0007669"/>
    <property type="project" value="UniProtKB-SubCell"/>
</dbReference>
<evidence type="ECO:0000259" key="7">
    <source>
        <dbReference type="Pfam" id="PF03600"/>
    </source>
</evidence>
<keyword evidence="3 6" id="KW-0812">Transmembrane</keyword>
<organism evidence="8 9">
    <name type="scientific">Marinobacter excellens LAMA 842</name>
    <dbReference type="NCBI Taxonomy" id="1306954"/>
    <lineage>
        <taxon>Bacteria</taxon>
        <taxon>Pseudomonadati</taxon>
        <taxon>Pseudomonadota</taxon>
        <taxon>Gammaproteobacteria</taxon>
        <taxon>Pseudomonadales</taxon>
        <taxon>Marinobacteraceae</taxon>
        <taxon>Marinobacter</taxon>
    </lineage>
</organism>
<evidence type="ECO:0000256" key="4">
    <source>
        <dbReference type="ARBA" id="ARBA00022989"/>
    </source>
</evidence>
<dbReference type="EMBL" id="LOCO01000001">
    <property type="protein sequence ID" value="KXO12167.1"/>
    <property type="molecule type" value="Genomic_DNA"/>
</dbReference>
<protein>
    <submittedName>
        <fullName evidence="8">Putative membrane protein</fullName>
    </submittedName>
</protein>
<sequence length="371" mass="39650">MNPSKPFRFLLTRLTEDYLLLALVLSLLPLLWFTSPELNELVELVHWQTLAALTGFLVLSRGLEDSGALALAGVWLVARFCTERALALTLVGFSMALSAVVTNDVTLFIVVPLTVALSSVVKIPLGRLVIFQALAVNVGSALTPIGNPQNLFIWQTWELGFIEFVSAMLPLVLLLSLVLGLATALAFPSRPVRVSLVARLAKPRLLLVSGLLYPAFILAAEAGGVIAAALVILVLYGLVYRSVLRGVDWLLLLVFLLMFVNLGLLATLPAAQAFVEWLLALPGGVLTASVLMSQVMSNVPAAIFLAPFTDDWRALAWGVSVGGFGLAIGSLANLIALRLARVQGLWLAFHVWSMPALALGVLSAVFLIGPG</sequence>
<proteinExistence type="predicted"/>
<name>A0A137SIA4_9GAMM</name>
<keyword evidence="5 6" id="KW-0472">Membrane</keyword>
<reference evidence="9" key="1">
    <citation type="submission" date="2015-12" db="EMBL/GenBank/DDBJ databases">
        <authorList>
            <person name="Lima A."/>
            <person name="Farahani Zayas N."/>
            <person name="Castro Da Silva M.A."/>
            <person name="Cabral A."/>
            <person name="Pessatti M.L."/>
        </authorList>
    </citation>
    <scope>NUCLEOTIDE SEQUENCE [LARGE SCALE GENOMIC DNA]</scope>
    <source>
        <strain evidence="9">LAMA 842</strain>
    </source>
</reference>
<feature type="transmembrane region" description="Helical" evidence="6">
    <location>
        <begin position="210"/>
        <end position="237"/>
    </location>
</feature>
<evidence type="ECO:0000256" key="2">
    <source>
        <dbReference type="ARBA" id="ARBA00022448"/>
    </source>
</evidence>
<keyword evidence="9" id="KW-1185">Reference proteome</keyword>
<gene>
    <name evidence="8" type="ORF">J122_213</name>
</gene>
<dbReference type="PANTHER" id="PTHR43568">
    <property type="entry name" value="P PROTEIN"/>
    <property type="match status" value="1"/>
</dbReference>
<evidence type="ECO:0000313" key="8">
    <source>
        <dbReference type="EMBL" id="KXO12167.1"/>
    </source>
</evidence>
<comment type="caution">
    <text evidence="8">The sequence shown here is derived from an EMBL/GenBank/DDBJ whole genome shotgun (WGS) entry which is preliminary data.</text>
</comment>
<evidence type="ECO:0000256" key="6">
    <source>
        <dbReference type="SAM" id="Phobius"/>
    </source>
</evidence>
<feature type="transmembrane region" description="Helical" evidence="6">
    <location>
        <begin position="315"/>
        <end position="337"/>
    </location>
</feature>
<feature type="domain" description="Citrate transporter-like" evidence="7">
    <location>
        <begin position="22"/>
        <end position="320"/>
    </location>
</feature>